<dbReference type="EMBL" id="DF967972">
    <property type="protein sequence ID" value="GAP15770.1"/>
    <property type="molecule type" value="Genomic_DNA"/>
</dbReference>
<dbReference type="Proteomes" id="UP000055060">
    <property type="component" value="Unassembled WGS sequence"/>
</dbReference>
<sequence length="1149" mass="129855">MNATSRPIFLGETLQQQVEHGVSGEYVRLEGEKYFKISDYDAMPPFFMSLVSSSNHWLFIASTGGLTAGRVNVEQALFPYYTVDKLSENNENTGAKAIFLVERAGKTYLWEPFSKRQQGFYAIQRNLYKNVPGTMLVFEEINHHLNLTYRYAWRTGDTFGFVKTGWLLNDSPAPCRVEVLDGLQNLLPANVSDWMQTALSPLLDAYKRNELNPSDGLGLYTLNSALTDLAEPSESLLSSVVWQVGLDARAYLLSSRQLDAFRAGQRMETETEMRGTRGAYFVNSHLELAAGEGRAWHLAADVHQDAAAVVHLRNLLKKNPLELSALLEKDLAENTAGLVRIVASADGLQVSQHALHAAHHFSNVMFNEMRGGYFPDQYTIRKEDFGDYVGALNRQVLADQAAFFESLPFRLSIQELCSLAERTGSADLTRLTHAYLPLAFSRRHGDPSRPWNRFSINLKKKDGSLKYDYEGNWRDIFQNWEALTYSYPEYTEGMISAFLNATTVDGYNPYRITRRGIDWEVPEPNNPWANIGYWSDHQIIYLLKLMEISVKFHPGRLQNDLSRALFSYANVPYRIKPYAELQRDPYNTISFDRELDKAIKKRAQEQGGDGKLVQSTDGRVLHATLIEKLLTLLLAKLANFVPEGGIWMNTQRPEWNDANNALVGKGLSLVTLAYLRRYIVFARGLLQQSGCVNLAVRAEIRDFFDRVGKILQDSESCLQGGFTPETRRALMDELGQAGSDYRWNYYEHGLSGENAQLSAPEIIDFLDRTLRYCDHTLRANRREDGLYHSYNVLHLEPGAARISPLYEMLEGQVAILSSGLLDGAESLALLKSLRRGPLFLPGQYSYILYPDRELKGFVERNCLAPDQVEDLALVSELMRAGDDSLLVRDENGDFHFAGKIRNLKDVRRALEALKHQARFADLAARDCEAIEVLFESTFHHDQFTGRSGTFFAYEGLGSIYWHMVSKLLLAVQETILRTRNASSLSELRDCYADIRAGQCFNKTPAEYGAFPTDPYSHTPRGQGAKQPGMTGMVKEEILARQAELGLVIMDGCVAFDFLLFDRGELLREPSVYEYLDPAGQPRRIELPAGSLAYSFCQVPIVLRIAEQPGISVHLREGGQRHVPDNRLDAETSRHIFLRDGEVEWLEVTV</sequence>
<evidence type="ECO:0008006" key="3">
    <source>
        <dbReference type="Google" id="ProtNLM"/>
    </source>
</evidence>
<dbReference type="STRING" id="360412.LARV_03562"/>
<evidence type="ECO:0000313" key="2">
    <source>
        <dbReference type="Proteomes" id="UP000055060"/>
    </source>
</evidence>
<dbReference type="RefSeq" id="WP_152031842.1">
    <property type="nucleotide sequence ID" value="NZ_DF967972.1"/>
</dbReference>
<evidence type="ECO:0000313" key="1">
    <source>
        <dbReference type="EMBL" id="GAP15770.1"/>
    </source>
</evidence>
<dbReference type="OrthoDB" id="219241at2"/>
<gene>
    <name evidence="1" type="ORF">LARV_03562</name>
</gene>
<keyword evidence="2" id="KW-1185">Reference proteome</keyword>
<name>A0A0S7BPL1_9CHLR</name>
<organism evidence="1">
    <name type="scientific">Longilinea arvoryzae</name>
    <dbReference type="NCBI Taxonomy" id="360412"/>
    <lineage>
        <taxon>Bacteria</taxon>
        <taxon>Bacillati</taxon>
        <taxon>Chloroflexota</taxon>
        <taxon>Anaerolineae</taxon>
        <taxon>Anaerolineales</taxon>
        <taxon>Anaerolineaceae</taxon>
        <taxon>Longilinea</taxon>
    </lineage>
</organism>
<protein>
    <recommendedName>
        <fullName evidence="3">Cellobiose phosphorylase</fullName>
    </recommendedName>
</protein>
<dbReference type="AlphaFoldDB" id="A0A0S7BPL1"/>
<accession>A0A0S7BPL1</accession>
<proteinExistence type="predicted"/>
<reference evidence="1" key="1">
    <citation type="submission" date="2015-07" db="EMBL/GenBank/DDBJ databases">
        <title>Draft Genome Sequences of Anaerolinea thermolimosa IMO-1, Bellilinea caldifistulae GOMI-1, Leptolinea tardivitalis YMTK-2, Levilinea saccharolytica KIBI-1,Longilinea arvoryzae KOME-1, Previously Described as Members of the Anaerolineaceae (Chloroflexi).</title>
        <authorList>
            <person name="Sekiguchi Y."/>
            <person name="Ohashi A."/>
            <person name="Matsuura N."/>
            <person name="Tourlousse M.D."/>
        </authorList>
    </citation>
    <scope>NUCLEOTIDE SEQUENCE [LARGE SCALE GENOMIC DNA]</scope>
    <source>
        <strain evidence="1">KOME-1</strain>
    </source>
</reference>